<feature type="non-terminal residue" evidence="2">
    <location>
        <position position="1"/>
    </location>
</feature>
<reference evidence="2 3" key="1">
    <citation type="journal article" date="2019" name="Genome Biol. Evol.">
        <title>Insights into the evolution of the New World diploid cottons (Gossypium, subgenus Houzingenia) based on genome sequencing.</title>
        <authorList>
            <person name="Grover C.E."/>
            <person name="Arick M.A. 2nd"/>
            <person name="Thrash A."/>
            <person name="Conover J.L."/>
            <person name="Sanders W.S."/>
            <person name="Peterson D.G."/>
            <person name="Frelichowski J.E."/>
            <person name="Scheffler J.A."/>
            <person name="Scheffler B.E."/>
            <person name="Wendel J.F."/>
        </authorList>
    </citation>
    <scope>NUCLEOTIDE SEQUENCE [LARGE SCALE GENOMIC DNA]</scope>
    <source>
        <strain evidence="2">8</strain>
        <tissue evidence="2">Leaf</tissue>
    </source>
</reference>
<protein>
    <recommendedName>
        <fullName evidence="1">RNase H type-1 domain-containing protein</fullName>
    </recommendedName>
</protein>
<dbReference type="AlphaFoldDB" id="A0A7J8NVV5"/>
<comment type="caution">
    <text evidence="2">The sequence shown here is derived from an EMBL/GenBank/DDBJ whole genome shotgun (WGS) entry which is preliminary data.</text>
</comment>
<dbReference type="InterPro" id="IPR044730">
    <property type="entry name" value="RNase_H-like_dom_plant"/>
</dbReference>
<dbReference type="GO" id="GO:0004523">
    <property type="term" value="F:RNA-DNA hybrid ribonuclease activity"/>
    <property type="evidence" value="ECO:0007669"/>
    <property type="project" value="InterPro"/>
</dbReference>
<evidence type="ECO:0000313" key="3">
    <source>
        <dbReference type="Proteomes" id="UP000593578"/>
    </source>
</evidence>
<dbReference type="InterPro" id="IPR002156">
    <property type="entry name" value="RNaseH_domain"/>
</dbReference>
<dbReference type="GO" id="GO:0003676">
    <property type="term" value="F:nucleic acid binding"/>
    <property type="evidence" value="ECO:0007669"/>
    <property type="project" value="InterPro"/>
</dbReference>
<proteinExistence type="predicted"/>
<dbReference type="PANTHER" id="PTHR47723">
    <property type="entry name" value="OS05G0353850 PROTEIN"/>
    <property type="match status" value="1"/>
</dbReference>
<dbReference type="InterPro" id="IPR053151">
    <property type="entry name" value="RNase_H-like"/>
</dbReference>
<evidence type="ECO:0000313" key="2">
    <source>
        <dbReference type="EMBL" id="MBA0581048.1"/>
    </source>
</evidence>
<accession>A0A7J8NVV5</accession>
<dbReference type="Pfam" id="PF13456">
    <property type="entry name" value="RVT_3"/>
    <property type="match status" value="1"/>
</dbReference>
<gene>
    <name evidence="2" type="ORF">Gorai_023240</name>
</gene>
<dbReference type="Proteomes" id="UP000593578">
    <property type="component" value="Unassembled WGS sequence"/>
</dbReference>
<dbReference type="Gene3D" id="3.30.420.10">
    <property type="entry name" value="Ribonuclease H-like superfamily/Ribonuclease H"/>
    <property type="match status" value="1"/>
</dbReference>
<evidence type="ECO:0000259" key="1">
    <source>
        <dbReference type="Pfam" id="PF13456"/>
    </source>
</evidence>
<dbReference type="InterPro" id="IPR012337">
    <property type="entry name" value="RNaseH-like_sf"/>
</dbReference>
<name>A0A7J8NVV5_GOSRA</name>
<organism evidence="2 3">
    <name type="scientific">Gossypium raimondii</name>
    <name type="common">Peruvian cotton</name>
    <name type="synonym">Gossypium klotzschianum subsp. raimondii</name>
    <dbReference type="NCBI Taxonomy" id="29730"/>
    <lineage>
        <taxon>Eukaryota</taxon>
        <taxon>Viridiplantae</taxon>
        <taxon>Streptophyta</taxon>
        <taxon>Embryophyta</taxon>
        <taxon>Tracheophyta</taxon>
        <taxon>Spermatophyta</taxon>
        <taxon>Magnoliopsida</taxon>
        <taxon>eudicotyledons</taxon>
        <taxon>Gunneridae</taxon>
        <taxon>Pentapetalae</taxon>
        <taxon>rosids</taxon>
        <taxon>malvids</taxon>
        <taxon>Malvales</taxon>
        <taxon>Malvaceae</taxon>
        <taxon>Malvoideae</taxon>
        <taxon>Gossypium</taxon>
    </lineage>
</organism>
<dbReference type="SUPFAM" id="SSF53098">
    <property type="entry name" value="Ribonuclease H-like"/>
    <property type="match status" value="1"/>
</dbReference>
<dbReference type="CDD" id="cd06222">
    <property type="entry name" value="RNase_H_like"/>
    <property type="match status" value="1"/>
</dbReference>
<sequence length="163" mass="18743">SLQDWLEHNLNYQHLSTLVGKSSEEVIKALLIWAKQYVSVSKLHANKSSPSFVVPSSLDSWVYLNTDGSVKSVDKFIVIGGQRNQNGKWIIKFNRYLGNCAVLDYELWGILDGLKIALDRSFQRVSIWTDSLKVFNLIYEDVRRDSNFALVRKIHMLLKCLSH</sequence>
<dbReference type="InterPro" id="IPR036397">
    <property type="entry name" value="RNaseH_sf"/>
</dbReference>
<feature type="domain" description="RNase H type-1" evidence="1">
    <location>
        <begin position="83"/>
        <end position="161"/>
    </location>
</feature>
<dbReference type="EMBL" id="JABEZZ010000002">
    <property type="protein sequence ID" value="MBA0581048.1"/>
    <property type="molecule type" value="Genomic_DNA"/>
</dbReference>
<dbReference type="PANTHER" id="PTHR47723:SF19">
    <property type="entry name" value="POLYNUCLEOTIDYL TRANSFERASE, RIBONUCLEASE H-LIKE SUPERFAMILY PROTEIN"/>
    <property type="match status" value="1"/>
</dbReference>